<evidence type="ECO:0000313" key="1">
    <source>
        <dbReference type="EMBL" id="KAJ0021430.1"/>
    </source>
</evidence>
<dbReference type="EMBL" id="CM047746">
    <property type="protein sequence ID" value="KAJ0021430.1"/>
    <property type="molecule type" value="Genomic_DNA"/>
</dbReference>
<reference evidence="2" key="1">
    <citation type="journal article" date="2023" name="G3 (Bethesda)">
        <title>Genome assembly and association tests identify interacting loci associated with vigor, precocity, and sex in interspecific pistachio rootstocks.</title>
        <authorList>
            <person name="Palmer W."/>
            <person name="Jacygrad E."/>
            <person name="Sagayaradj S."/>
            <person name="Cavanaugh K."/>
            <person name="Han R."/>
            <person name="Bertier L."/>
            <person name="Beede B."/>
            <person name="Kafkas S."/>
            <person name="Golino D."/>
            <person name="Preece J."/>
            <person name="Michelmore R."/>
        </authorList>
    </citation>
    <scope>NUCLEOTIDE SEQUENCE [LARGE SCALE GENOMIC DNA]</scope>
</reference>
<keyword evidence="2" id="KW-1185">Reference proteome</keyword>
<dbReference type="Proteomes" id="UP001163603">
    <property type="component" value="Chromosome 11"/>
</dbReference>
<gene>
    <name evidence="1" type="ORF">Pint_32378</name>
</gene>
<comment type="caution">
    <text evidence="1">The sequence shown here is derived from an EMBL/GenBank/DDBJ whole genome shotgun (WGS) entry which is preliminary data.</text>
</comment>
<evidence type="ECO:0000313" key="2">
    <source>
        <dbReference type="Proteomes" id="UP001163603"/>
    </source>
</evidence>
<protein>
    <submittedName>
        <fullName evidence="1">Uncharacterized protein</fullName>
    </submittedName>
</protein>
<sequence>MSTSTPPPLPHDPNLKSQQPDPPVPLSSSADFPPDPLLKSGSFITANSPTPTPTPNPTTTTTTATATAASTTTSAHTQNKKSPNQATSNGSESQSTPAKRRPSTVPPPETLEWLPSGWLVEDRVRSSGATAGLIDRIPEVTKAEIILNCGIRYYASGKALLQRRNRYYFDPSSARRFRSKKEVLYFLETGTPRKRKKGAENSNADVDKSGTKGKTVPAPTPTPMPAPAPAPLNFDYCNAPEKIQWVLTKTSEDSWTPFIGKDKVPENSKREWAVAFTFLSTSNGGNKMS</sequence>
<accession>A0ACC0XQ63</accession>
<organism evidence="1 2">
    <name type="scientific">Pistacia integerrima</name>
    <dbReference type="NCBI Taxonomy" id="434235"/>
    <lineage>
        <taxon>Eukaryota</taxon>
        <taxon>Viridiplantae</taxon>
        <taxon>Streptophyta</taxon>
        <taxon>Embryophyta</taxon>
        <taxon>Tracheophyta</taxon>
        <taxon>Spermatophyta</taxon>
        <taxon>Magnoliopsida</taxon>
        <taxon>eudicotyledons</taxon>
        <taxon>Gunneridae</taxon>
        <taxon>Pentapetalae</taxon>
        <taxon>rosids</taxon>
        <taxon>malvids</taxon>
        <taxon>Sapindales</taxon>
        <taxon>Anacardiaceae</taxon>
        <taxon>Pistacia</taxon>
    </lineage>
</organism>
<proteinExistence type="predicted"/>
<name>A0ACC0XQ63_9ROSI</name>